<evidence type="ECO:0000313" key="1">
    <source>
        <dbReference type="EMBL" id="KAG2266351.1"/>
    </source>
</evidence>
<protein>
    <submittedName>
        <fullName evidence="1">Uncharacterized protein</fullName>
    </submittedName>
</protein>
<dbReference type="Proteomes" id="UP000886595">
    <property type="component" value="Unassembled WGS sequence"/>
</dbReference>
<dbReference type="EMBL" id="JAAMPC010000014">
    <property type="protein sequence ID" value="KAG2266351.1"/>
    <property type="molecule type" value="Genomic_DNA"/>
</dbReference>
<dbReference type="AlphaFoldDB" id="A0A8X7Q9U3"/>
<organism evidence="1 2">
    <name type="scientific">Brassica carinata</name>
    <name type="common">Ethiopian mustard</name>
    <name type="synonym">Abyssinian cabbage</name>
    <dbReference type="NCBI Taxonomy" id="52824"/>
    <lineage>
        <taxon>Eukaryota</taxon>
        <taxon>Viridiplantae</taxon>
        <taxon>Streptophyta</taxon>
        <taxon>Embryophyta</taxon>
        <taxon>Tracheophyta</taxon>
        <taxon>Spermatophyta</taxon>
        <taxon>Magnoliopsida</taxon>
        <taxon>eudicotyledons</taxon>
        <taxon>Gunneridae</taxon>
        <taxon>Pentapetalae</taxon>
        <taxon>rosids</taxon>
        <taxon>malvids</taxon>
        <taxon>Brassicales</taxon>
        <taxon>Brassicaceae</taxon>
        <taxon>Brassiceae</taxon>
        <taxon>Brassica</taxon>
    </lineage>
</organism>
<evidence type="ECO:0000313" key="2">
    <source>
        <dbReference type="Proteomes" id="UP000886595"/>
    </source>
</evidence>
<sequence>MPALCLIPIIRAEKWVGCPMGVMSNLPLISRFRPQTRGITCALKSTGVAHSQYAYSGQDIAPVIILSQVLPRSGPHSNLEENKFSRDRPGSSRRFQVPWAGREQDVALKSPFPGRLTHEDSGSWPCMSMDGKTRRWTTLDVDWMWAVVEIAPVASVEPFGIPSRSIEQLRGKATVVLRPWAWRVWVDVVSCDFGPRWVHRQGLTWLLSAPAWVKHSQRFAMSFNVQGALCSPWPCGFICLCFPRGRVFLRGISGYMARKTVVRWSEPWIRNLEVGIRNLEHGTRNPGEVEQQCSRHLSMVSSRNISNGMRQVLKGVLFT</sequence>
<reference evidence="1 2" key="1">
    <citation type="submission" date="2020-02" db="EMBL/GenBank/DDBJ databases">
        <authorList>
            <person name="Ma Q."/>
            <person name="Huang Y."/>
            <person name="Song X."/>
            <person name="Pei D."/>
        </authorList>
    </citation>
    <scope>NUCLEOTIDE SEQUENCE [LARGE SCALE GENOMIC DNA]</scope>
    <source>
        <strain evidence="1">Sxm20200214</strain>
        <tissue evidence="1">Leaf</tissue>
    </source>
</reference>
<accession>A0A8X7Q9U3</accession>
<gene>
    <name evidence="1" type="ORF">Bca52824_073430</name>
</gene>
<keyword evidence="2" id="KW-1185">Reference proteome</keyword>
<comment type="caution">
    <text evidence="1">The sequence shown here is derived from an EMBL/GenBank/DDBJ whole genome shotgun (WGS) entry which is preliminary data.</text>
</comment>
<proteinExistence type="predicted"/>
<name>A0A8X7Q9U3_BRACI</name>